<evidence type="ECO:0000313" key="3">
    <source>
        <dbReference type="Proteomes" id="UP000262056"/>
    </source>
</evidence>
<keyword evidence="1" id="KW-0732">Signal</keyword>
<proteinExistence type="predicted"/>
<accession>A0A656PLV3</accession>
<dbReference type="Proteomes" id="UP000262056">
    <property type="component" value="Unassembled WGS sequence"/>
</dbReference>
<evidence type="ECO:0008006" key="4">
    <source>
        <dbReference type="Google" id="ProtNLM"/>
    </source>
</evidence>
<evidence type="ECO:0000313" key="2">
    <source>
        <dbReference type="EMBL" id="HCQ40235.1"/>
    </source>
</evidence>
<feature type="signal peptide" evidence="1">
    <location>
        <begin position="1"/>
        <end position="30"/>
    </location>
</feature>
<dbReference type="EMBL" id="DQFB01000002">
    <property type="protein sequence ID" value="HCQ40235.1"/>
    <property type="molecule type" value="Genomic_DNA"/>
</dbReference>
<reference evidence="2 3" key="1">
    <citation type="journal article" date="2018" name="Nat. Biotechnol.">
        <title>A standardized bacterial taxonomy based on genome phylogeny substantially revises the tree of life.</title>
        <authorList>
            <person name="Parks D.H."/>
            <person name="Chuvochina M."/>
            <person name="Waite D.W."/>
            <person name="Rinke C."/>
            <person name="Skarshewski A."/>
            <person name="Chaumeil P.A."/>
            <person name="Hugenholtz P."/>
        </authorList>
    </citation>
    <scope>NUCLEOTIDE SEQUENCE [LARGE SCALE GENOMIC DNA]</scope>
    <source>
        <strain evidence="2">UBA12021</strain>
    </source>
</reference>
<sequence length="1270" mass="138256">MRYKFLSGKYIFSLLLFIFAAGIGKTTTHAADLTDPSDVFEPGTTCRKTEDPRLGVVCGVVRSATPQEVDVGGATTASPNPPIEGVSVYMYECDPTSPTCKSDGALTNIFSSTSSDENGYYYITMRKVGNNQIRYLAFACGGKLAGLFRIPSYASFTLNTPLSCTGASSYAPPPPQLNPVSFNKLSCDITRTNPADTSLLPSYEGTFSQAYKPELEFNFFLKITNADSRYKVRGSVIGEFDRWLNDPDVTPDKGAFYHEDCQRIYGSQDTVSALCFNPPAGSTIAQQGTARNAYENNLYTNALFTRMNFLPNIPIKNSLLFFKDITARQDVVNYSQNPTAPAQLLHTIFSNCRGSVYLRERNDTTKDVLPECDELKSCNSASATVEGDYRNRQYSAGPARNLANPAILLSETEATLDDSIKGTYVCQKGGTKIKIGDIQPPWSYCTPGKAGCTFVLDKTYWNPEFSYFFGNKGTSTKVGYSFEGTNDTFYGAGVNQKTFTRNQEKGGVPVKGGTYYSDNNYALSRNNGLTPIMAGIATSELSKTSYSLSYVLQRPGETLEDKALYDQGTIKIEDAGSNLLSFCENSNVNNHNDVFLPQNEATVDMNNDFKGNQDHYFDTVELSPKGKRTATSTIFYTTAAKFREYAYENLTNEVTKRMDIYDSLLTSSHGSGSYNPITLFLTWIGAAINSGLGSDNKSYFDRTSTYNLDPGAGDLRDDIQVGFDLSEENFENVFGLPTTANLSSDQWGNSACYPWNEIGVGDSCYERWNAPAPSEITRTCKVENCVTVQEVETCTCQVVNGSVVKYGCAPSVKTEQCPTTGDTTLIQQCIEKNIDCMSGGTPDLSCMSQNYGYNLDANVTCPAESSDSYWGSLNTMPSSGCVVYNCPGEIGPREYCVGQENTSCAIKRVDESDKGHACNLQDAGPYTCAASVSKDSNFRSSQSTFREATPDVGLDSTKIINNEMWKKLSHPLTNKVYGNLAFMSANTSVSQDTTNVSENKNKDIMGFGGAAPEYKMISAHALYVNPYSGGDTLNYHCINSELGSSTGWLCPLNPVPIPEIIDPNVLAQSLVPACQLSTTQECTNNFGSGIGALSPTFRLIVDAAASIYQVPAASIITYLKVVHKPDIPLYQYLFSTAGEQALFEASFPWYGKVSQCDDTNTAAIGPYDWIKTWFDKVDISSELDALSAGRSAVASRCNFLDATFAAAKELSGSGCANLTWPQASESIKDLAFGGNRVGAYADTELAGYWTEKGILWSSCYAGGSATQLPN</sequence>
<name>A0A656PLV3_UNCKA</name>
<feature type="chain" id="PRO_5024876601" description="Carboxypeptidase regulatory-like domain-containing protein" evidence="1">
    <location>
        <begin position="31"/>
        <end position="1270"/>
    </location>
</feature>
<dbReference type="AlphaFoldDB" id="A0A656PLV3"/>
<comment type="caution">
    <text evidence="2">The sequence shown here is derived from an EMBL/GenBank/DDBJ whole genome shotgun (WGS) entry which is preliminary data.</text>
</comment>
<protein>
    <recommendedName>
        <fullName evidence="4">Carboxypeptidase regulatory-like domain-containing protein</fullName>
    </recommendedName>
</protein>
<organism evidence="2 3">
    <name type="scientific">candidate division WWE3 bacterium</name>
    <dbReference type="NCBI Taxonomy" id="2053526"/>
    <lineage>
        <taxon>Bacteria</taxon>
        <taxon>Katanobacteria</taxon>
    </lineage>
</organism>
<evidence type="ECO:0000256" key="1">
    <source>
        <dbReference type="SAM" id="SignalP"/>
    </source>
</evidence>
<gene>
    <name evidence="2" type="ORF">DIU24_00820</name>
</gene>